<evidence type="ECO:0000313" key="2">
    <source>
        <dbReference type="Proteomes" id="UP000265520"/>
    </source>
</evidence>
<dbReference type="Proteomes" id="UP000265520">
    <property type="component" value="Unassembled WGS sequence"/>
</dbReference>
<protein>
    <submittedName>
        <fullName evidence="1">Uncharacterized protein</fullName>
    </submittedName>
</protein>
<keyword evidence="2" id="KW-1185">Reference proteome</keyword>
<feature type="non-terminal residue" evidence="1">
    <location>
        <position position="1"/>
    </location>
</feature>
<sequence length="60" mass="7070">QRQTTRLMEHQNHVQDIWSQDYHVHHPPQQNALDDEMDREIDVAFDFYTAPGGSPSRGEH</sequence>
<evidence type="ECO:0000313" key="1">
    <source>
        <dbReference type="EMBL" id="MCI67736.1"/>
    </source>
</evidence>
<accession>A0A392U5Q3</accession>
<dbReference type="AlphaFoldDB" id="A0A392U5Q3"/>
<comment type="caution">
    <text evidence="1">The sequence shown here is derived from an EMBL/GenBank/DDBJ whole genome shotgun (WGS) entry which is preliminary data.</text>
</comment>
<dbReference type="EMBL" id="LXQA010722661">
    <property type="protein sequence ID" value="MCI67736.1"/>
    <property type="molecule type" value="Genomic_DNA"/>
</dbReference>
<reference evidence="1 2" key="1">
    <citation type="journal article" date="2018" name="Front. Plant Sci.">
        <title>Red Clover (Trifolium pratense) and Zigzag Clover (T. medium) - A Picture of Genomic Similarities and Differences.</title>
        <authorList>
            <person name="Dluhosova J."/>
            <person name="Istvanek J."/>
            <person name="Nedelnik J."/>
            <person name="Repkova J."/>
        </authorList>
    </citation>
    <scope>NUCLEOTIDE SEQUENCE [LARGE SCALE GENOMIC DNA]</scope>
    <source>
        <strain evidence="2">cv. 10/8</strain>
        <tissue evidence="1">Leaf</tissue>
    </source>
</reference>
<name>A0A392U5Q3_9FABA</name>
<organism evidence="1 2">
    <name type="scientific">Trifolium medium</name>
    <dbReference type="NCBI Taxonomy" id="97028"/>
    <lineage>
        <taxon>Eukaryota</taxon>
        <taxon>Viridiplantae</taxon>
        <taxon>Streptophyta</taxon>
        <taxon>Embryophyta</taxon>
        <taxon>Tracheophyta</taxon>
        <taxon>Spermatophyta</taxon>
        <taxon>Magnoliopsida</taxon>
        <taxon>eudicotyledons</taxon>
        <taxon>Gunneridae</taxon>
        <taxon>Pentapetalae</taxon>
        <taxon>rosids</taxon>
        <taxon>fabids</taxon>
        <taxon>Fabales</taxon>
        <taxon>Fabaceae</taxon>
        <taxon>Papilionoideae</taxon>
        <taxon>50 kb inversion clade</taxon>
        <taxon>NPAAA clade</taxon>
        <taxon>Hologalegina</taxon>
        <taxon>IRL clade</taxon>
        <taxon>Trifolieae</taxon>
        <taxon>Trifolium</taxon>
    </lineage>
</organism>
<proteinExistence type="predicted"/>